<organism evidence="2 3">
    <name type="scientific">Pseudomonas weihenstephanensis</name>
    <dbReference type="NCBI Taxonomy" id="1608994"/>
    <lineage>
        <taxon>Bacteria</taxon>
        <taxon>Pseudomonadati</taxon>
        <taxon>Pseudomonadota</taxon>
        <taxon>Gammaproteobacteria</taxon>
        <taxon>Pseudomonadales</taxon>
        <taxon>Pseudomonadaceae</taxon>
        <taxon>Pseudomonas</taxon>
    </lineage>
</organism>
<accession>A0ABS1ZDQ7</accession>
<evidence type="ECO:0000313" key="3">
    <source>
        <dbReference type="Proteomes" id="UP000809529"/>
    </source>
</evidence>
<reference evidence="2 3" key="1">
    <citation type="submission" date="2020-01" db="EMBL/GenBank/DDBJ databases">
        <title>Comparative genomics of meat spoilage bacteria.</title>
        <authorList>
            <person name="Hilgarth M."/>
            <person name="Vogel R.F."/>
        </authorList>
    </citation>
    <scope>NUCLEOTIDE SEQUENCE [LARGE SCALE GENOMIC DNA]</scope>
    <source>
        <strain evidence="2 3">TMW2.2077</strain>
    </source>
</reference>
<dbReference type="InterPro" id="IPR025391">
    <property type="entry name" value="DUF4123"/>
</dbReference>
<name>A0ABS1ZDQ7_9PSED</name>
<gene>
    <name evidence="2" type="ORF">GYN02_05305</name>
</gene>
<dbReference type="EMBL" id="JAAEBW010000002">
    <property type="protein sequence ID" value="MBM1194596.1"/>
    <property type="molecule type" value="Genomic_DNA"/>
</dbReference>
<dbReference type="Pfam" id="PF13503">
    <property type="entry name" value="DUF4123"/>
    <property type="match status" value="1"/>
</dbReference>
<dbReference type="RefSeq" id="WP_203302327.1">
    <property type="nucleotide sequence ID" value="NZ_JAAEBW010000002.1"/>
</dbReference>
<sequence>MNRAYLVLDSSQIPDLYPRLHQLSPLVLPHALYLTTRYAAVASCGPVLVRVEPGSELARTFNAEWQTQAGIWLETEVAETVLMAHMRSLIHVRLEGDVTGFFRFYDPRIARMWLRDLPTGERDQLMGPVRVIRLPEADGSPLLITQHTPDQPCAQYTHTPWLRFSSLQLEQLCRSKREQFDHHMVAHTLRFFPLCLQGLDALEQQQWARACQRNAARQGYSAEDEVLCWTALYAAFGDTFPDGPDHGDYRALLAERGVSPAQRLVSLINALKRHIDLRGPVL</sequence>
<evidence type="ECO:0000313" key="2">
    <source>
        <dbReference type="EMBL" id="MBM1194596.1"/>
    </source>
</evidence>
<keyword evidence="3" id="KW-1185">Reference proteome</keyword>
<feature type="domain" description="DUF4123" evidence="1">
    <location>
        <begin position="5"/>
        <end position="123"/>
    </location>
</feature>
<evidence type="ECO:0000259" key="1">
    <source>
        <dbReference type="Pfam" id="PF13503"/>
    </source>
</evidence>
<proteinExistence type="predicted"/>
<comment type="caution">
    <text evidence="2">The sequence shown here is derived from an EMBL/GenBank/DDBJ whole genome shotgun (WGS) entry which is preliminary data.</text>
</comment>
<protein>
    <submittedName>
        <fullName evidence="2">DUF4123 domain-containing protein</fullName>
    </submittedName>
</protein>
<dbReference type="Proteomes" id="UP000809529">
    <property type="component" value="Unassembled WGS sequence"/>
</dbReference>